<dbReference type="EMBL" id="UINC01192489">
    <property type="protein sequence ID" value="SVE07659.1"/>
    <property type="molecule type" value="Genomic_DNA"/>
</dbReference>
<dbReference type="Gene3D" id="3.40.50.1820">
    <property type="entry name" value="alpha/beta hydrolase"/>
    <property type="match status" value="1"/>
</dbReference>
<accession>A0A383AJC1</accession>
<dbReference type="AlphaFoldDB" id="A0A383AJC1"/>
<reference evidence="2" key="1">
    <citation type="submission" date="2018-05" db="EMBL/GenBank/DDBJ databases">
        <authorList>
            <person name="Lanie J.A."/>
            <person name="Ng W.-L."/>
            <person name="Kazmierczak K.M."/>
            <person name="Andrzejewski T.M."/>
            <person name="Davidsen T.M."/>
            <person name="Wayne K.J."/>
            <person name="Tettelin H."/>
            <person name="Glass J.I."/>
            <person name="Rusch D."/>
            <person name="Podicherti R."/>
            <person name="Tsui H.-C.T."/>
            <person name="Winkler M.E."/>
        </authorList>
    </citation>
    <scope>NUCLEOTIDE SEQUENCE</scope>
</reference>
<dbReference type="SUPFAM" id="SSF53474">
    <property type="entry name" value="alpha/beta-Hydrolases"/>
    <property type="match status" value="1"/>
</dbReference>
<sequence>PYEEVPLAELATPMDQFIEVDGKQIRYRDYGDGDSIKPNLILMHGFGNTLNTWRHIVPELQKHYRVIAMDLIGFGLSSKPVSYDYGNQNQARTIGLFARALNLDSFIIGGHSLGGAIAVHVALHNKTTTGMILFNPGIITTGVPEITRYLNLIFPFARVSAKQFTKRDFREAFLKRSFIHPSIVTDEVVDEIMLGVRSEGYMDGTTSMMSKYYVANELELLPSLDLPTLIIFGQEDRTKSIDEAIALNENI</sequence>
<feature type="non-terminal residue" evidence="2">
    <location>
        <position position="1"/>
    </location>
</feature>
<feature type="non-terminal residue" evidence="2">
    <location>
        <position position="251"/>
    </location>
</feature>
<evidence type="ECO:0000313" key="2">
    <source>
        <dbReference type="EMBL" id="SVE07659.1"/>
    </source>
</evidence>
<name>A0A383AJC1_9ZZZZ</name>
<dbReference type="Pfam" id="PF00561">
    <property type="entry name" value="Abhydrolase_1"/>
    <property type="match status" value="1"/>
</dbReference>
<proteinExistence type="predicted"/>
<evidence type="ECO:0000259" key="1">
    <source>
        <dbReference type="Pfam" id="PF00561"/>
    </source>
</evidence>
<dbReference type="InterPro" id="IPR000073">
    <property type="entry name" value="AB_hydrolase_1"/>
</dbReference>
<gene>
    <name evidence="2" type="ORF">METZ01_LOCUS460513</name>
</gene>
<dbReference type="PRINTS" id="PR00111">
    <property type="entry name" value="ABHYDROLASE"/>
</dbReference>
<protein>
    <recommendedName>
        <fullName evidence="1">AB hydrolase-1 domain-containing protein</fullName>
    </recommendedName>
</protein>
<dbReference type="InterPro" id="IPR029058">
    <property type="entry name" value="AB_hydrolase_fold"/>
</dbReference>
<dbReference type="PANTHER" id="PTHR46438">
    <property type="entry name" value="ALPHA/BETA-HYDROLASES SUPERFAMILY PROTEIN"/>
    <property type="match status" value="1"/>
</dbReference>
<dbReference type="PANTHER" id="PTHR46438:SF11">
    <property type="entry name" value="LIPASE-RELATED"/>
    <property type="match status" value="1"/>
</dbReference>
<organism evidence="2">
    <name type="scientific">marine metagenome</name>
    <dbReference type="NCBI Taxonomy" id="408172"/>
    <lineage>
        <taxon>unclassified sequences</taxon>
        <taxon>metagenomes</taxon>
        <taxon>ecological metagenomes</taxon>
    </lineage>
</organism>
<feature type="domain" description="AB hydrolase-1" evidence="1">
    <location>
        <begin position="38"/>
        <end position="136"/>
    </location>
</feature>